<reference evidence="2 3" key="1">
    <citation type="submission" date="2015-12" db="EMBL/GenBank/DDBJ databases">
        <title>Complete genome of Roseateles depolymerans KCTC 42856.</title>
        <authorList>
            <person name="Kim K.M."/>
        </authorList>
    </citation>
    <scope>NUCLEOTIDE SEQUENCE [LARGE SCALE GENOMIC DNA]</scope>
    <source>
        <strain evidence="2 3">KCTC 42856</strain>
    </source>
</reference>
<name>A0A0U3N9W9_9BURK</name>
<evidence type="ECO:0000259" key="1">
    <source>
        <dbReference type="Pfam" id="PF02517"/>
    </source>
</evidence>
<dbReference type="RefSeq" id="WP_058936802.1">
    <property type="nucleotide sequence ID" value="NZ_QUMT01000008.1"/>
</dbReference>
<dbReference type="PATRIC" id="fig|76731.3.peg.4607"/>
<dbReference type="STRING" id="76731.RD2015_4498"/>
<feature type="domain" description="CAAX prenyl protease 2/Lysostaphin resistance protein A-like" evidence="1">
    <location>
        <begin position="128"/>
        <end position="216"/>
    </location>
</feature>
<dbReference type="OrthoDB" id="4453618at2"/>
<evidence type="ECO:0000313" key="3">
    <source>
        <dbReference type="Proteomes" id="UP000060699"/>
    </source>
</evidence>
<dbReference type="GO" id="GO:0080120">
    <property type="term" value="P:CAAX-box protein maturation"/>
    <property type="evidence" value="ECO:0007669"/>
    <property type="project" value="UniProtKB-ARBA"/>
</dbReference>
<protein>
    <recommendedName>
        <fullName evidence="1">CAAX prenyl protease 2/Lysostaphin resistance protein A-like domain-containing protein</fullName>
    </recommendedName>
</protein>
<organism evidence="2 3">
    <name type="scientific">Roseateles depolymerans</name>
    <dbReference type="NCBI Taxonomy" id="76731"/>
    <lineage>
        <taxon>Bacteria</taxon>
        <taxon>Pseudomonadati</taxon>
        <taxon>Pseudomonadota</taxon>
        <taxon>Betaproteobacteria</taxon>
        <taxon>Burkholderiales</taxon>
        <taxon>Sphaerotilaceae</taxon>
        <taxon>Roseateles</taxon>
    </lineage>
</organism>
<proteinExistence type="predicted"/>
<dbReference type="InterPro" id="IPR003675">
    <property type="entry name" value="Rce1/LyrA-like_dom"/>
</dbReference>
<dbReference type="Pfam" id="PF02517">
    <property type="entry name" value="Rce1-like"/>
    <property type="match status" value="1"/>
</dbReference>
<gene>
    <name evidence="2" type="ORF">RD2015_4498</name>
</gene>
<dbReference type="Proteomes" id="UP000060699">
    <property type="component" value="Chromosome"/>
</dbReference>
<accession>A0A0U3N9W9</accession>
<keyword evidence="3" id="KW-1185">Reference proteome</keyword>
<sequence>MSTVAPVKSTLSAAEAVVVAVLCFGLFSLWSIQAVLAGFPTAQYSNDGVLQMMGLELALAAAALVFLRVRGFDVVSLLPRPTWWDTLLGALTYLAAWALETVCASVYESVVPPAAARDVVEFSFTGLTVATLVGFSIVNGLFEEVFLLGVLTRGLRQWGLGLAIGLPLLLRLLYHTYQGPLGAIGVVAFGLTVTLVYVRTGRLWPSVYAHILADLIPMAVWGVSQ</sequence>
<dbReference type="GO" id="GO:0004175">
    <property type="term" value="F:endopeptidase activity"/>
    <property type="evidence" value="ECO:0007669"/>
    <property type="project" value="UniProtKB-ARBA"/>
</dbReference>
<dbReference type="EMBL" id="CP013729">
    <property type="protein sequence ID" value="ALV08939.1"/>
    <property type="molecule type" value="Genomic_DNA"/>
</dbReference>
<dbReference type="AlphaFoldDB" id="A0A0U3N9W9"/>
<evidence type="ECO:0000313" key="2">
    <source>
        <dbReference type="EMBL" id="ALV08939.1"/>
    </source>
</evidence>
<dbReference type="KEGG" id="rdp:RD2015_4498"/>